<dbReference type="SUPFAM" id="SSF69118">
    <property type="entry name" value="AhpD-like"/>
    <property type="match status" value="1"/>
</dbReference>
<gene>
    <name evidence="1" type="ORF">ARAM_002231</name>
</gene>
<dbReference type="AlphaFoldDB" id="A0A0F8VH00"/>
<evidence type="ECO:0000313" key="1">
    <source>
        <dbReference type="EMBL" id="KKK22381.1"/>
    </source>
</evidence>
<name>A0A0F8VH00_9EURO</name>
<reference evidence="1 2" key="1">
    <citation type="submission" date="2015-02" db="EMBL/GenBank/DDBJ databases">
        <title>Draft Genome Sequences of Two Closely-Related Aflatoxigenic Aspergillus Species Obtained from the Cote d'Ivoire.</title>
        <authorList>
            <person name="Moore G.G."/>
            <person name="Beltz S.B."/>
            <person name="Mack B.M."/>
        </authorList>
    </citation>
    <scope>NUCLEOTIDE SEQUENCE [LARGE SCALE GENOMIC DNA]</scope>
    <source>
        <strain evidence="1 2">SRRC1468</strain>
    </source>
</reference>
<proteinExistence type="predicted"/>
<dbReference type="EMBL" id="JZBS01001502">
    <property type="protein sequence ID" value="KKK22381.1"/>
    <property type="molecule type" value="Genomic_DNA"/>
</dbReference>
<dbReference type="InterPro" id="IPR052999">
    <property type="entry name" value="PTS1_Protein"/>
</dbReference>
<organism evidence="1 2">
    <name type="scientific">Aspergillus rambellii</name>
    <dbReference type="NCBI Taxonomy" id="308745"/>
    <lineage>
        <taxon>Eukaryota</taxon>
        <taxon>Fungi</taxon>
        <taxon>Dikarya</taxon>
        <taxon>Ascomycota</taxon>
        <taxon>Pezizomycotina</taxon>
        <taxon>Eurotiomycetes</taxon>
        <taxon>Eurotiomycetidae</taxon>
        <taxon>Eurotiales</taxon>
        <taxon>Aspergillaceae</taxon>
        <taxon>Aspergillus</taxon>
        <taxon>Aspergillus subgen. Nidulantes</taxon>
    </lineage>
</organism>
<dbReference type="Proteomes" id="UP000034291">
    <property type="component" value="Unassembled WGS sequence"/>
</dbReference>
<dbReference type="STRING" id="308745.A0A0F8VH00"/>
<dbReference type="Gene3D" id="1.20.1290.10">
    <property type="entry name" value="AhpD-like"/>
    <property type="match status" value="1"/>
</dbReference>
<accession>A0A0F8VH00</accession>
<sequence>MAALPDFVDRFREIGESDPATQGCWYIVAAVALTAAGEGSCIVELYQRATHGLTLEAEKAVQRRLKEALLKTSIICGIPRALEALLPLINSLSEEQVEDYGPRTEAMERGETREQRRHRARGYLDTIWTPAYAGEGLGAMLKFHTDLNLLVLDAVYGLWLTEDRILGPVETQMCNVAAMICSSCPVQATWHTKGLIKHGGGMQQARFVEEVALAVAAQYGCSTAGLVPVDRIDFDESVGMLDRPAE</sequence>
<keyword evidence="2" id="KW-1185">Reference proteome</keyword>
<dbReference type="OrthoDB" id="5537330at2759"/>
<protein>
    <recommendedName>
        <fullName evidence="3">Carboxymuconolactone decarboxylase-like domain-containing protein</fullName>
    </recommendedName>
</protein>
<dbReference type="InterPro" id="IPR029032">
    <property type="entry name" value="AhpD-like"/>
</dbReference>
<dbReference type="PANTHER" id="PTHR28180">
    <property type="entry name" value="CONSERVED MITOCHONDRIAL PROTEIN-RELATED"/>
    <property type="match status" value="1"/>
</dbReference>
<evidence type="ECO:0008006" key="3">
    <source>
        <dbReference type="Google" id="ProtNLM"/>
    </source>
</evidence>
<evidence type="ECO:0000313" key="2">
    <source>
        <dbReference type="Proteomes" id="UP000034291"/>
    </source>
</evidence>
<comment type="caution">
    <text evidence="1">The sequence shown here is derived from an EMBL/GenBank/DDBJ whole genome shotgun (WGS) entry which is preliminary data.</text>
</comment>